<dbReference type="AlphaFoldDB" id="A0A1C4G1G0"/>
<dbReference type="GO" id="GO:0006261">
    <property type="term" value="P:DNA-templated DNA replication"/>
    <property type="evidence" value="ECO:0007669"/>
    <property type="project" value="TreeGrafter"/>
</dbReference>
<dbReference type="InterPro" id="IPR032423">
    <property type="entry name" value="AAA_assoc_2"/>
</dbReference>
<keyword evidence="5" id="KW-0347">Helicase</keyword>
<dbReference type="GO" id="GO:0003677">
    <property type="term" value="F:DNA binding"/>
    <property type="evidence" value="ECO:0007669"/>
    <property type="project" value="InterPro"/>
</dbReference>
<dbReference type="InterPro" id="IPR021886">
    <property type="entry name" value="MgsA_C"/>
</dbReference>
<dbReference type="PANTHER" id="PTHR13779">
    <property type="entry name" value="WERNER HELICASE-INTERACTING PROTEIN 1 FAMILY MEMBER"/>
    <property type="match status" value="1"/>
</dbReference>
<dbReference type="Gene3D" id="1.20.272.10">
    <property type="match status" value="1"/>
</dbReference>
<dbReference type="PANTHER" id="PTHR13779:SF7">
    <property type="entry name" value="ATPASE WRNIP1"/>
    <property type="match status" value="1"/>
</dbReference>
<dbReference type="SUPFAM" id="SSF48019">
    <property type="entry name" value="post-AAA+ oligomerization domain-like"/>
    <property type="match status" value="1"/>
</dbReference>
<dbReference type="Gene3D" id="1.10.8.60">
    <property type="match status" value="1"/>
</dbReference>
<evidence type="ECO:0000259" key="4">
    <source>
        <dbReference type="SMART" id="SM00382"/>
    </source>
</evidence>
<dbReference type="InterPro" id="IPR003959">
    <property type="entry name" value="ATPase_AAA_core"/>
</dbReference>
<dbReference type="EMBL" id="FMBI01000039">
    <property type="protein sequence ID" value="SCC62028.1"/>
    <property type="molecule type" value="Genomic_DNA"/>
</dbReference>
<evidence type="ECO:0000256" key="1">
    <source>
        <dbReference type="ARBA" id="ARBA00008959"/>
    </source>
</evidence>
<proteinExistence type="inferred from homology"/>
<evidence type="ECO:0000256" key="2">
    <source>
        <dbReference type="ARBA" id="ARBA00022741"/>
    </source>
</evidence>
<protein>
    <submittedName>
        <fullName evidence="5">Holiday junction DNA helicase</fullName>
    </submittedName>
</protein>
<keyword evidence="5" id="KW-0378">Hydrolase</keyword>
<dbReference type="InterPro" id="IPR003593">
    <property type="entry name" value="AAA+_ATPase"/>
</dbReference>
<dbReference type="CDD" id="cd00009">
    <property type="entry name" value="AAA"/>
    <property type="match status" value="1"/>
</dbReference>
<dbReference type="SMART" id="SM00382">
    <property type="entry name" value="AAA"/>
    <property type="match status" value="1"/>
</dbReference>
<dbReference type="Gene3D" id="3.40.50.300">
    <property type="entry name" value="P-loop containing nucleotide triphosphate hydrolases"/>
    <property type="match status" value="1"/>
</dbReference>
<organism evidence="5 6">
    <name type="scientific">Bacillus thuringiensis</name>
    <dbReference type="NCBI Taxonomy" id="1428"/>
    <lineage>
        <taxon>Bacteria</taxon>
        <taxon>Bacillati</taxon>
        <taxon>Bacillota</taxon>
        <taxon>Bacilli</taxon>
        <taxon>Bacillales</taxon>
        <taxon>Bacillaceae</taxon>
        <taxon>Bacillus</taxon>
        <taxon>Bacillus cereus group</taxon>
    </lineage>
</organism>
<dbReference type="Pfam" id="PF16193">
    <property type="entry name" value="AAA_assoc_2"/>
    <property type="match status" value="1"/>
</dbReference>
<dbReference type="InterPro" id="IPR027417">
    <property type="entry name" value="P-loop_NTPase"/>
</dbReference>
<evidence type="ECO:0000313" key="6">
    <source>
        <dbReference type="Proteomes" id="UP000195991"/>
    </source>
</evidence>
<dbReference type="Gene3D" id="1.10.3710.10">
    <property type="entry name" value="DNA polymerase III clamp loader subunits, C-terminal domain"/>
    <property type="match status" value="1"/>
</dbReference>
<comment type="similarity">
    <text evidence="1">Belongs to the AAA ATPase family. RarA/MGS1/WRNIP1 subfamily.</text>
</comment>
<dbReference type="GO" id="GO:0017116">
    <property type="term" value="F:single-stranded DNA helicase activity"/>
    <property type="evidence" value="ECO:0007669"/>
    <property type="project" value="TreeGrafter"/>
</dbReference>
<evidence type="ECO:0000256" key="3">
    <source>
        <dbReference type="ARBA" id="ARBA00022840"/>
    </source>
</evidence>
<reference evidence="5 6" key="1">
    <citation type="submission" date="2016-08" db="EMBL/GenBank/DDBJ databases">
        <authorList>
            <person name="Seilhamer J.J."/>
        </authorList>
    </citation>
    <scope>NUCLEOTIDE SEQUENCE [LARGE SCALE GENOMIC DNA]</scope>
    <source>
        <strain evidence="5 6">IEBC_T61001</strain>
    </source>
</reference>
<dbReference type="Pfam" id="PF12002">
    <property type="entry name" value="MgsA_C"/>
    <property type="match status" value="1"/>
</dbReference>
<dbReference type="Pfam" id="PF00004">
    <property type="entry name" value="AAA"/>
    <property type="match status" value="1"/>
</dbReference>
<sequence length="426" mass="47316">MFYNEPLSHRMRPRTIDEVVGQDDVIGPKTALYRMLQNGHIPSLLFYGPPGTGKTSLAFAIANTAKKEFYALNAISAGKKEIEAVIEEARLTRNAICFIDEIHLLNRTQQDSLLKALEEGVFTLIGATTENPYHSVRGAILSRIGQVKQLKSLTAPSILKLLRRALEDQGNGLGKMNITISDELLTLIAQTTGDARSALNLLEDIVFGSEKDENNKIIVTEDTVKQCIQNKGFSHDKKGDIFYNLLSSFQKSVRGSDVNAALHYLARLLEGGDLVSICRRLLVMAYEDIGLANPELCARVLPAIESVERIGLPEGRIPLSVVTIELCLSPKSNSAYKALDKAIDDVKKGRTGDIPAHLKDSHYQGAEKLGHGQGYLYPHNYPNGWVKQEYLPNELKNTIYYEPKVAGEEKKFGHIYQRLSDLKKQN</sequence>
<dbReference type="Proteomes" id="UP000195991">
    <property type="component" value="Unassembled WGS sequence"/>
</dbReference>
<dbReference type="SUPFAM" id="SSF52540">
    <property type="entry name" value="P-loop containing nucleoside triphosphate hydrolases"/>
    <property type="match status" value="1"/>
</dbReference>
<gene>
    <name evidence="5" type="ORF">BTT61001_05125</name>
</gene>
<feature type="domain" description="AAA+ ATPase" evidence="4">
    <location>
        <begin position="40"/>
        <end position="154"/>
    </location>
</feature>
<keyword evidence="3" id="KW-0067">ATP-binding</keyword>
<dbReference type="GO" id="GO:0016887">
    <property type="term" value="F:ATP hydrolysis activity"/>
    <property type="evidence" value="ECO:0007669"/>
    <property type="project" value="InterPro"/>
</dbReference>
<dbReference type="InterPro" id="IPR008921">
    <property type="entry name" value="DNA_pol3_clamp-load_cplx_C"/>
</dbReference>
<dbReference type="GO" id="GO:0008047">
    <property type="term" value="F:enzyme activator activity"/>
    <property type="evidence" value="ECO:0007669"/>
    <property type="project" value="TreeGrafter"/>
</dbReference>
<dbReference type="RefSeq" id="WP_077295425.1">
    <property type="nucleotide sequence ID" value="NZ_FMBI01000039.1"/>
</dbReference>
<evidence type="ECO:0000313" key="5">
    <source>
        <dbReference type="EMBL" id="SCC62028.1"/>
    </source>
</evidence>
<dbReference type="FunFam" id="1.10.3710.10:FF:000003">
    <property type="entry name" value="ATPase, AAA family protein"/>
    <property type="match status" value="1"/>
</dbReference>
<accession>A0A1C4G1G0</accession>
<name>A0A1C4G1G0_BACTU</name>
<dbReference type="InterPro" id="IPR051314">
    <property type="entry name" value="AAA_ATPase_RarA/MGS1/WRNIP1"/>
</dbReference>
<dbReference type="GO" id="GO:0000731">
    <property type="term" value="P:DNA synthesis involved in DNA repair"/>
    <property type="evidence" value="ECO:0007669"/>
    <property type="project" value="TreeGrafter"/>
</dbReference>
<keyword evidence="2" id="KW-0547">Nucleotide-binding</keyword>
<dbReference type="CDD" id="cd18139">
    <property type="entry name" value="HLD_clamp_RarA"/>
    <property type="match status" value="1"/>
</dbReference>
<dbReference type="FunFam" id="1.20.272.10:FF:000001">
    <property type="entry name" value="Putative AAA family ATPase"/>
    <property type="match status" value="1"/>
</dbReference>
<dbReference type="GO" id="GO:0005524">
    <property type="term" value="F:ATP binding"/>
    <property type="evidence" value="ECO:0007669"/>
    <property type="project" value="UniProtKB-KW"/>
</dbReference>